<organism evidence="2 3">
    <name type="scientific">Desulfomarina profundi</name>
    <dbReference type="NCBI Taxonomy" id="2772557"/>
    <lineage>
        <taxon>Bacteria</taxon>
        <taxon>Pseudomonadati</taxon>
        <taxon>Thermodesulfobacteriota</taxon>
        <taxon>Desulfobulbia</taxon>
        <taxon>Desulfobulbales</taxon>
        <taxon>Desulfobulbaceae</taxon>
        <taxon>Desulfomarina</taxon>
    </lineage>
</organism>
<reference evidence="2" key="1">
    <citation type="submission" date="2020-09" db="EMBL/GenBank/DDBJ databases">
        <title>Desulfogranum mesoprofundum gen. nov., sp. nov., a novel mesophilic, sulfate-reducing chemolithoautotroph isolated from a deep-sea hydrothermal vent chimney in the Suiyo Seamount.</title>
        <authorList>
            <person name="Hashimoto Y."/>
            <person name="Nakagawa S."/>
        </authorList>
    </citation>
    <scope>NUCLEOTIDE SEQUENCE</scope>
    <source>
        <strain evidence="2">KT2</strain>
    </source>
</reference>
<feature type="transmembrane region" description="Helical" evidence="1">
    <location>
        <begin position="356"/>
        <end position="376"/>
    </location>
</feature>
<evidence type="ECO:0000313" key="3">
    <source>
        <dbReference type="Proteomes" id="UP000826725"/>
    </source>
</evidence>
<keyword evidence="1" id="KW-0812">Transmembrane</keyword>
<dbReference type="AlphaFoldDB" id="A0A8D5FE10"/>
<feature type="transmembrane region" description="Helical" evidence="1">
    <location>
        <begin position="265"/>
        <end position="283"/>
    </location>
</feature>
<feature type="transmembrane region" description="Helical" evidence="1">
    <location>
        <begin position="7"/>
        <end position="29"/>
    </location>
</feature>
<protein>
    <submittedName>
        <fullName evidence="2">Uncharacterized protein</fullName>
    </submittedName>
</protein>
<feature type="transmembrane region" description="Helical" evidence="1">
    <location>
        <begin position="126"/>
        <end position="144"/>
    </location>
</feature>
<accession>A0A8D5FE10</accession>
<feature type="transmembrane region" description="Helical" evidence="1">
    <location>
        <begin position="235"/>
        <end position="253"/>
    </location>
</feature>
<dbReference type="Proteomes" id="UP000826725">
    <property type="component" value="Chromosome"/>
</dbReference>
<evidence type="ECO:0000256" key="1">
    <source>
        <dbReference type="SAM" id="Phobius"/>
    </source>
</evidence>
<feature type="transmembrane region" description="Helical" evidence="1">
    <location>
        <begin position="89"/>
        <end position="105"/>
    </location>
</feature>
<sequence>MSGRTYYLFLGFHGFLLGLFPFFLPVYLYRVSNSLAIVALFVGVTGVGFTLSLWGWERVFRLGLFRMIVFSLLLELFLVFAVFFHVNPVAVALINGAYSCFYWMIQRVLFLSRGTEGNSGRRFGNFQIFVALVLKAGIFAGSLLLEDFGLSAICLLSLVIVLSALLLFRRQAKEDMVFPEALRGEEKITVGEAFSFRDRLHSRPIFMIDGIFLYLESYFWLITLFLIVGESFLKLGIVVILLALVLAALFFLIKERIDQLDSRRVYGIAVFLYVVSWGLRAWLSENMSSMLQAGIIVLVAFSTSFFRLAFNKKFFDYARAIGGYRYLFLKSVYSQFFLAVFFLFFSLFLYRFQYGVTVLPVLYGGAAFCSISYLLYQTEMS</sequence>
<name>A0A8D5FE10_9BACT</name>
<feature type="transmembrane region" description="Helical" evidence="1">
    <location>
        <begin position="150"/>
        <end position="168"/>
    </location>
</feature>
<dbReference type="EMBL" id="AP024086">
    <property type="protein sequence ID" value="BCL59563.1"/>
    <property type="molecule type" value="Genomic_DNA"/>
</dbReference>
<keyword evidence="3" id="KW-1185">Reference proteome</keyword>
<keyword evidence="1" id="KW-0472">Membrane</keyword>
<feature type="transmembrane region" description="Helical" evidence="1">
    <location>
        <begin position="289"/>
        <end position="310"/>
    </location>
</feature>
<feature type="transmembrane region" description="Helical" evidence="1">
    <location>
        <begin position="331"/>
        <end position="350"/>
    </location>
</feature>
<feature type="transmembrane region" description="Helical" evidence="1">
    <location>
        <begin position="35"/>
        <end position="56"/>
    </location>
</feature>
<gene>
    <name evidence="2" type="ORF">DGMP_02560</name>
</gene>
<feature type="transmembrane region" description="Helical" evidence="1">
    <location>
        <begin position="63"/>
        <end position="83"/>
    </location>
</feature>
<keyword evidence="1" id="KW-1133">Transmembrane helix</keyword>
<dbReference type="KEGG" id="dbk:DGMP_02560"/>
<feature type="transmembrane region" description="Helical" evidence="1">
    <location>
        <begin position="205"/>
        <end position="229"/>
    </location>
</feature>
<proteinExistence type="predicted"/>
<evidence type="ECO:0000313" key="2">
    <source>
        <dbReference type="EMBL" id="BCL59563.1"/>
    </source>
</evidence>